<keyword evidence="1" id="KW-0812">Transmembrane</keyword>
<evidence type="ECO:0000313" key="2">
    <source>
        <dbReference type="EMBL" id="NVO78702.1"/>
    </source>
</evidence>
<protein>
    <submittedName>
        <fullName evidence="2">Type IV pilus modification protein PilV</fullName>
    </submittedName>
</protein>
<dbReference type="InterPro" id="IPR013362">
    <property type="entry name" value="Pilus_4_PilV"/>
</dbReference>
<keyword evidence="1" id="KW-1133">Transmembrane helix</keyword>
<dbReference type="NCBIfam" id="TIGR02523">
    <property type="entry name" value="type_IV_pilV"/>
    <property type="match status" value="1"/>
</dbReference>
<gene>
    <name evidence="2" type="primary">pilV</name>
    <name evidence="2" type="ORF">HV832_12760</name>
</gene>
<reference evidence="2 3" key="1">
    <citation type="submission" date="2020-06" db="EMBL/GenBank/DDBJ databases">
        <authorList>
            <person name="Qiu C."/>
            <person name="Liu Z."/>
        </authorList>
    </citation>
    <scope>NUCLEOTIDE SEQUENCE [LARGE SCALE GENOMIC DNA]</scope>
    <source>
        <strain evidence="2 3">EM 1</strain>
    </source>
</reference>
<dbReference type="AlphaFoldDB" id="A0A850QE22"/>
<accession>A0A850QE22</accession>
<dbReference type="InterPro" id="IPR012902">
    <property type="entry name" value="N_methyl_site"/>
</dbReference>
<keyword evidence="1" id="KW-0472">Membrane</keyword>
<dbReference type="EMBL" id="JABXYJ010000006">
    <property type="protein sequence ID" value="NVO78702.1"/>
    <property type="molecule type" value="Genomic_DNA"/>
</dbReference>
<keyword evidence="3" id="KW-1185">Reference proteome</keyword>
<dbReference type="NCBIfam" id="TIGR02532">
    <property type="entry name" value="IV_pilin_GFxxxE"/>
    <property type="match status" value="1"/>
</dbReference>
<feature type="transmembrane region" description="Helical" evidence="1">
    <location>
        <begin position="12"/>
        <end position="39"/>
    </location>
</feature>
<sequence length="195" mass="20503">MNFHRKIRPIQAGYSMIEVLVTLVILMLGLLGLVGLMLLSQRSEMESYQRAQALVLLQDMAGRINANRTAAPCYAITTDAINGTPYLGVSSSVTPSCSSGSVEAYTLANNDLTAWNNLLTGTAEQSGTTNLGAMIGARGCVSFDSASGTYLVTVAWQGNGKTAAPGSGLSCGKGLYGDETMRRVVSMPLQIANLN</sequence>
<dbReference type="Proteomes" id="UP000588051">
    <property type="component" value="Unassembled WGS sequence"/>
</dbReference>
<evidence type="ECO:0000313" key="3">
    <source>
        <dbReference type="Proteomes" id="UP000588051"/>
    </source>
</evidence>
<proteinExistence type="predicted"/>
<dbReference type="Pfam" id="PF07963">
    <property type="entry name" value="N_methyl"/>
    <property type="match status" value="1"/>
</dbReference>
<organism evidence="2 3">
    <name type="scientific">Undibacterium oligocarboniphilum</name>
    <dbReference type="NCBI Taxonomy" id="666702"/>
    <lineage>
        <taxon>Bacteria</taxon>
        <taxon>Pseudomonadati</taxon>
        <taxon>Pseudomonadota</taxon>
        <taxon>Betaproteobacteria</taxon>
        <taxon>Burkholderiales</taxon>
        <taxon>Oxalobacteraceae</taxon>
        <taxon>Undibacterium</taxon>
    </lineage>
</organism>
<evidence type="ECO:0000256" key="1">
    <source>
        <dbReference type="SAM" id="Phobius"/>
    </source>
</evidence>
<comment type="caution">
    <text evidence="2">The sequence shown here is derived from an EMBL/GenBank/DDBJ whole genome shotgun (WGS) entry which is preliminary data.</text>
</comment>
<dbReference type="RefSeq" id="WP_176804220.1">
    <property type="nucleotide sequence ID" value="NZ_JABXYJ010000006.1"/>
</dbReference>
<name>A0A850QE22_9BURK</name>